<gene>
    <name evidence="2" type="ORF">P4O66_000251</name>
</gene>
<dbReference type="Proteomes" id="UP001239994">
    <property type="component" value="Unassembled WGS sequence"/>
</dbReference>
<feature type="compositionally biased region" description="Low complexity" evidence="1">
    <location>
        <begin position="139"/>
        <end position="187"/>
    </location>
</feature>
<evidence type="ECO:0000313" key="2">
    <source>
        <dbReference type="EMBL" id="KAK1800203.1"/>
    </source>
</evidence>
<comment type="caution">
    <text evidence="2">The sequence shown here is derived from an EMBL/GenBank/DDBJ whole genome shotgun (WGS) entry which is preliminary data.</text>
</comment>
<evidence type="ECO:0000256" key="1">
    <source>
        <dbReference type="SAM" id="MobiDB-lite"/>
    </source>
</evidence>
<feature type="region of interest" description="Disordered" evidence="1">
    <location>
        <begin position="1"/>
        <end position="31"/>
    </location>
</feature>
<evidence type="ECO:0000313" key="3">
    <source>
        <dbReference type="Proteomes" id="UP001239994"/>
    </source>
</evidence>
<feature type="region of interest" description="Disordered" evidence="1">
    <location>
        <begin position="571"/>
        <end position="603"/>
    </location>
</feature>
<protein>
    <submittedName>
        <fullName evidence="2">Uncharacterized protein</fullName>
    </submittedName>
</protein>
<name>A0AAD8ZIR9_9TELE</name>
<proteinExistence type="predicted"/>
<dbReference type="EMBL" id="JAROKS010000010">
    <property type="protein sequence ID" value="KAK1800203.1"/>
    <property type="molecule type" value="Genomic_DNA"/>
</dbReference>
<organism evidence="2 3">
    <name type="scientific">Electrophorus voltai</name>
    <dbReference type="NCBI Taxonomy" id="2609070"/>
    <lineage>
        <taxon>Eukaryota</taxon>
        <taxon>Metazoa</taxon>
        <taxon>Chordata</taxon>
        <taxon>Craniata</taxon>
        <taxon>Vertebrata</taxon>
        <taxon>Euteleostomi</taxon>
        <taxon>Actinopterygii</taxon>
        <taxon>Neopterygii</taxon>
        <taxon>Teleostei</taxon>
        <taxon>Ostariophysi</taxon>
        <taxon>Gymnotiformes</taxon>
        <taxon>Gymnotoidei</taxon>
        <taxon>Gymnotidae</taxon>
        <taxon>Electrophorus</taxon>
    </lineage>
</organism>
<feature type="compositionally biased region" description="Low complexity" evidence="1">
    <location>
        <begin position="587"/>
        <end position="603"/>
    </location>
</feature>
<keyword evidence="3" id="KW-1185">Reference proteome</keyword>
<reference evidence="2" key="1">
    <citation type="submission" date="2023-03" db="EMBL/GenBank/DDBJ databases">
        <title>Electrophorus voltai genome.</title>
        <authorList>
            <person name="Bian C."/>
        </authorList>
    </citation>
    <scope>NUCLEOTIDE SEQUENCE</scope>
    <source>
        <strain evidence="2">CB-2022</strain>
        <tissue evidence="2">Muscle</tissue>
    </source>
</reference>
<sequence>MKAGERRPSRPVLCPASTTTPPSPWEGAGCGGGGPREPGILLIPCAAVGLRCPRVLRGGCADLSSVRRDTKWNHHRSNTPTPTPVVRLWSEAVVCGGGCSVSDLTAPDHPCAHASQRWRSTFGCQKGVPSKGVSAKGISSKGVPSKGVSSKGVSTKGVSSKGVSTKGVSPKGVPSKVVPSKGVSSKGISTKGVPLKGHPLKAYPLKAYPPKGVPLKGHPLKAYPLKAYPPKGVPLKGYPLKAYPLKAYPLKAYPPKGPNFPLKAYPPKGVSLKAYPLKAYPLKAYPPKVYPLKAYPLKAYPLKVYPLKAYPLKAYPPKVFGSPSPKVYPLKEYPLELHCYVTIKAVVQVYRVPFKRKCREMPATVPPTGTGGPAHSPRPDARQISTGTRNPGEMEIQQDAIVPILHHSRPSACFTGLCTPLRTALCLLRQAPYIPPYAGLPASPGSECPSVRPSACFPGLHTPLRLFLRDPYAPLPASVGFVMALCTPLCLLLRAPYAPVAASPGSVRPCGCFSGLRTPLWLLLRAPYAPVPASPGSVRPCACFSGLRNAALTAVGFLCQDSRLLRCHHATHRPRDKTTQQEAAGRPSATPPTSHSAPQGGEG</sequence>
<dbReference type="AlphaFoldDB" id="A0AAD8ZIR9"/>
<feature type="region of interest" description="Disordered" evidence="1">
    <location>
        <begin position="133"/>
        <end position="191"/>
    </location>
</feature>
<accession>A0AAD8ZIR9</accession>